<name>A0AAV9B2H6_ACOGR</name>
<dbReference type="EMBL" id="JAUJYN010000005">
    <property type="protein sequence ID" value="KAK1270717.1"/>
    <property type="molecule type" value="Genomic_DNA"/>
</dbReference>
<evidence type="ECO:0000313" key="2">
    <source>
        <dbReference type="Proteomes" id="UP001179952"/>
    </source>
</evidence>
<sequence>MYRGRGHGRGIVVAARPFVVGPAIGGSATRPFVAYGRGGPTGPVAVGPFASARGVVAKSGMFSYHAGG</sequence>
<dbReference type="AlphaFoldDB" id="A0AAV9B2H6"/>
<evidence type="ECO:0000313" key="1">
    <source>
        <dbReference type="EMBL" id="KAK1270717.1"/>
    </source>
</evidence>
<reference evidence="1" key="1">
    <citation type="journal article" date="2023" name="Nat. Commun.">
        <title>Diploid and tetraploid genomes of Acorus and the evolution of monocots.</title>
        <authorList>
            <person name="Ma L."/>
            <person name="Liu K.W."/>
            <person name="Li Z."/>
            <person name="Hsiao Y.Y."/>
            <person name="Qi Y."/>
            <person name="Fu T."/>
            <person name="Tang G.D."/>
            <person name="Zhang D."/>
            <person name="Sun W.H."/>
            <person name="Liu D.K."/>
            <person name="Li Y."/>
            <person name="Chen G.Z."/>
            <person name="Liu X.D."/>
            <person name="Liao X.Y."/>
            <person name="Jiang Y.T."/>
            <person name="Yu X."/>
            <person name="Hao Y."/>
            <person name="Huang J."/>
            <person name="Zhao X.W."/>
            <person name="Ke S."/>
            <person name="Chen Y.Y."/>
            <person name="Wu W.L."/>
            <person name="Hsu J.L."/>
            <person name="Lin Y.F."/>
            <person name="Huang M.D."/>
            <person name="Li C.Y."/>
            <person name="Huang L."/>
            <person name="Wang Z.W."/>
            <person name="Zhao X."/>
            <person name="Zhong W.Y."/>
            <person name="Peng D.H."/>
            <person name="Ahmad S."/>
            <person name="Lan S."/>
            <person name="Zhang J.S."/>
            <person name="Tsai W.C."/>
            <person name="Van de Peer Y."/>
            <person name="Liu Z.J."/>
        </authorList>
    </citation>
    <scope>NUCLEOTIDE SEQUENCE</scope>
    <source>
        <strain evidence="1">SCP</strain>
    </source>
</reference>
<gene>
    <name evidence="1" type="ORF">QJS04_geneDACA004419</name>
</gene>
<organism evidence="1 2">
    <name type="scientific">Acorus gramineus</name>
    <name type="common">Dwarf sweet flag</name>
    <dbReference type="NCBI Taxonomy" id="55184"/>
    <lineage>
        <taxon>Eukaryota</taxon>
        <taxon>Viridiplantae</taxon>
        <taxon>Streptophyta</taxon>
        <taxon>Embryophyta</taxon>
        <taxon>Tracheophyta</taxon>
        <taxon>Spermatophyta</taxon>
        <taxon>Magnoliopsida</taxon>
        <taxon>Liliopsida</taxon>
        <taxon>Acoraceae</taxon>
        <taxon>Acorus</taxon>
    </lineage>
</organism>
<accession>A0AAV9B2H6</accession>
<reference evidence="1" key="2">
    <citation type="submission" date="2023-06" db="EMBL/GenBank/DDBJ databases">
        <authorList>
            <person name="Ma L."/>
            <person name="Liu K.-W."/>
            <person name="Li Z."/>
            <person name="Hsiao Y.-Y."/>
            <person name="Qi Y."/>
            <person name="Fu T."/>
            <person name="Tang G."/>
            <person name="Zhang D."/>
            <person name="Sun W.-H."/>
            <person name="Liu D.-K."/>
            <person name="Li Y."/>
            <person name="Chen G.-Z."/>
            <person name="Liu X.-D."/>
            <person name="Liao X.-Y."/>
            <person name="Jiang Y.-T."/>
            <person name="Yu X."/>
            <person name="Hao Y."/>
            <person name="Huang J."/>
            <person name="Zhao X.-W."/>
            <person name="Ke S."/>
            <person name="Chen Y.-Y."/>
            <person name="Wu W.-L."/>
            <person name="Hsu J.-L."/>
            <person name="Lin Y.-F."/>
            <person name="Huang M.-D."/>
            <person name="Li C.-Y."/>
            <person name="Huang L."/>
            <person name="Wang Z.-W."/>
            <person name="Zhao X."/>
            <person name="Zhong W.-Y."/>
            <person name="Peng D.-H."/>
            <person name="Ahmad S."/>
            <person name="Lan S."/>
            <person name="Zhang J.-S."/>
            <person name="Tsai W.-C."/>
            <person name="Van De Peer Y."/>
            <person name="Liu Z.-J."/>
        </authorList>
    </citation>
    <scope>NUCLEOTIDE SEQUENCE</scope>
    <source>
        <strain evidence="1">SCP</strain>
        <tissue evidence="1">Leaves</tissue>
    </source>
</reference>
<protein>
    <submittedName>
        <fullName evidence="1">Uncharacterized protein</fullName>
    </submittedName>
</protein>
<proteinExistence type="predicted"/>
<dbReference type="Proteomes" id="UP001179952">
    <property type="component" value="Unassembled WGS sequence"/>
</dbReference>
<comment type="caution">
    <text evidence="1">The sequence shown here is derived from an EMBL/GenBank/DDBJ whole genome shotgun (WGS) entry which is preliminary data.</text>
</comment>
<keyword evidence="2" id="KW-1185">Reference proteome</keyword>